<dbReference type="EMBL" id="JADGJW010001159">
    <property type="protein sequence ID" value="KAJ3206014.1"/>
    <property type="molecule type" value="Genomic_DNA"/>
</dbReference>
<comment type="subcellular location">
    <subcellularLocation>
        <location evidence="2">Peroxisome membrane</location>
        <topology evidence="2">Multi-pass membrane protein</topology>
    </subcellularLocation>
</comment>
<dbReference type="PANTHER" id="PTHR23350">
    <property type="entry name" value="PEROXISOME ASSEMBLY PROTEIN 10"/>
    <property type="match status" value="1"/>
</dbReference>
<keyword evidence="17" id="KW-0576">Peroxisome</keyword>
<dbReference type="InterPro" id="IPR001841">
    <property type="entry name" value="Znf_RING"/>
</dbReference>
<dbReference type="InterPro" id="IPR017907">
    <property type="entry name" value="Znf_RING_CS"/>
</dbReference>
<feature type="region of interest" description="Disordered" evidence="20">
    <location>
        <begin position="13"/>
        <end position="47"/>
    </location>
</feature>
<evidence type="ECO:0000256" key="13">
    <source>
        <dbReference type="ARBA" id="ARBA00022833"/>
    </source>
</evidence>
<evidence type="ECO:0000256" key="2">
    <source>
        <dbReference type="ARBA" id="ARBA00004585"/>
    </source>
</evidence>
<evidence type="ECO:0000313" key="22">
    <source>
        <dbReference type="EMBL" id="KAJ3206014.1"/>
    </source>
</evidence>
<keyword evidence="10" id="KW-0479">Metal-binding</keyword>
<gene>
    <name evidence="22" type="primary">PEX10</name>
    <name evidence="22" type="ORF">HK099_000638</name>
</gene>
<dbReference type="Proteomes" id="UP001211065">
    <property type="component" value="Unassembled WGS sequence"/>
</dbReference>
<dbReference type="PROSITE" id="PS00518">
    <property type="entry name" value="ZF_RING_1"/>
    <property type="match status" value="1"/>
</dbReference>
<feature type="compositionally biased region" description="Basic and acidic residues" evidence="20">
    <location>
        <begin position="13"/>
        <end position="23"/>
    </location>
</feature>
<comment type="pathway">
    <text evidence="3">Protein modification; protein ubiquitination.</text>
</comment>
<keyword evidence="12" id="KW-0833">Ubl conjugation pathway</keyword>
<evidence type="ECO:0000259" key="21">
    <source>
        <dbReference type="PROSITE" id="PS50089"/>
    </source>
</evidence>
<evidence type="ECO:0000256" key="12">
    <source>
        <dbReference type="ARBA" id="ARBA00022786"/>
    </source>
</evidence>
<dbReference type="GO" id="GO:0061630">
    <property type="term" value="F:ubiquitin protein ligase activity"/>
    <property type="evidence" value="ECO:0007669"/>
    <property type="project" value="UniProtKB-EC"/>
</dbReference>
<comment type="similarity">
    <text evidence="4">Belongs to the pex2/pex10/pex12 family.</text>
</comment>
<evidence type="ECO:0000313" key="23">
    <source>
        <dbReference type="Proteomes" id="UP001211065"/>
    </source>
</evidence>
<comment type="catalytic activity">
    <reaction evidence="1">
        <text>S-ubiquitinyl-[E2 ubiquitin-conjugating enzyme]-L-cysteine + [acceptor protein]-L-lysine = [E2 ubiquitin-conjugating enzyme]-L-cysteine + N(6)-ubiquitinyl-[acceptor protein]-L-lysine.</text>
        <dbReference type="EC" id="2.3.2.27"/>
    </reaction>
</comment>
<sequence>MSTFAEKVIDFDVTSEHETDDNHPSQLPNPLQTVSKDQAKKDLSSSENSANRIDILLNNFQRDQKFYRTRENRNLNTVKSTETRIFWFAVGESFLMILMACFQKVMQKSNFPIAPQPEVLRANQKDLYQISTLNSKISDLGKSLIGTRLYQSYNAYFNFLSNLLYYLLTTIPGNQTIGEEYCEIMQIENKNFQPVSLKIFTRKLQEIEESNSYEFLGFLILIQLMFNFNKLILGIFFPEKNLVETSMNDYKNENNLTDDDDDFTKESEKCNLCLSKRVNSTVTDCGHIFCWDCICEWSKTKRECPLCRQAINPSHFFLALNY</sequence>
<evidence type="ECO:0000256" key="7">
    <source>
        <dbReference type="ARBA" id="ARBA00022593"/>
    </source>
</evidence>
<evidence type="ECO:0000256" key="5">
    <source>
        <dbReference type="ARBA" id="ARBA00012483"/>
    </source>
</evidence>
<dbReference type="Gene3D" id="3.30.40.10">
    <property type="entry name" value="Zinc/RING finger domain, C3HC4 (zinc finger)"/>
    <property type="match status" value="1"/>
</dbReference>
<evidence type="ECO:0000256" key="4">
    <source>
        <dbReference type="ARBA" id="ARBA00008704"/>
    </source>
</evidence>
<keyword evidence="8" id="KW-0808">Transferase</keyword>
<name>A0AAD5TUI3_9FUNG</name>
<evidence type="ECO:0000256" key="20">
    <source>
        <dbReference type="SAM" id="MobiDB-lite"/>
    </source>
</evidence>
<evidence type="ECO:0000256" key="16">
    <source>
        <dbReference type="ARBA" id="ARBA00023136"/>
    </source>
</evidence>
<dbReference type="GO" id="GO:0008270">
    <property type="term" value="F:zinc ion binding"/>
    <property type="evidence" value="ECO:0007669"/>
    <property type="project" value="UniProtKB-KW"/>
</dbReference>
<keyword evidence="6" id="KW-0813">Transport</keyword>
<evidence type="ECO:0000256" key="14">
    <source>
        <dbReference type="ARBA" id="ARBA00022927"/>
    </source>
</evidence>
<keyword evidence="7" id="KW-0962">Peroxisome biogenesis</keyword>
<proteinExistence type="inferred from homology"/>
<keyword evidence="15" id="KW-1133">Transmembrane helix</keyword>
<dbReference type="InterPro" id="IPR025654">
    <property type="entry name" value="PEX2/10"/>
</dbReference>
<dbReference type="SMART" id="SM00184">
    <property type="entry name" value="RING"/>
    <property type="match status" value="1"/>
</dbReference>
<evidence type="ECO:0000256" key="18">
    <source>
        <dbReference type="ARBA" id="ARBA00041230"/>
    </source>
</evidence>
<dbReference type="InterPro" id="IPR006845">
    <property type="entry name" value="Pex_N"/>
</dbReference>
<feature type="compositionally biased region" description="Polar residues" evidence="20">
    <location>
        <begin position="24"/>
        <end position="36"/>
    </location>
</feature>
<evidence type="ECO:0000256" key="15">
    <source>
        <dbReference type="ARBA" id="ARBA00022989"/>
    </source>
</evidence>
<dbReference type="GO" id="GO:0016567">
    <property type="term" value="P:protein ubiquitination"/>
    <property type="evidence" value="ECO:0007669"/>
    <property type="project" value="UniProtKB-ARBA"/>
</dbReference>
<dbReference type="CDD" id="cd16527">
    <property type="entry name" value="RING-HC_PEX10"/>
    <property type="match status" value="1"/>
</dbReference>
<comment type="caution">
    <text evidence="22">The sequence shown here is derived from an EMBL/GenBank/DDBJ whole genome shotgun (WGS) entry which is preliminary data.</text>
</comment>
<dbReference type="Pfam" id="PF13920">
    <property type="entry name" value="zf-C3HC4_3"/>
    <property type="match status" value="1"/>
</dbReference>
<evidence type="ECO:0000256" key="1">
    <source>
        <dbReference type="ARBA" id="ARBA00000900"/>
    </source>
</evidence>
<evidence type="ECO:0000256" key="11">
    <source>
        <dbReference type="ARBA" id="ARBA00022771"/>
    </source>
</evidence>
<keyword evidence="14" id="KW-0653">Protein transport</keyword>
<dbReference type="SUPFAM" id="SSF57850">
    <property type="entry name" value="RING/U-box"/>
    <property type="match status" value="1"/>
</dbReference>
<dbReference type="PROSITE" id="PS50089">
    <property type="entry name" value="ZF_RING_2"/>
    <property type="match status" value="1"/>
</dbReference>
<feature type="domain" description="RING-type" evidence="21">
    <location>
        <begin position="270"/>
        <end position="308"/>
    </location>
</feature>
<dbReference type="GO" id="GO:0005778">
    <property type="term" value="C:peroxisomal membrane"/>
    <property type="evidence" value="ECO:0007669"/>
    <property type="project" value="UniProtKB-SubCell"/>
</dbReference>
<dbReference type="GO" id="GO:0016562">
    <property type="term" value="P:protein import into peroxisome matrix, receptor recycling"/>
    <property type="evidence" value="ECO:0007669"/>
    <property type="project" value="UniProtKB-ARBA"/>
</dbReference>
<evidence type="ECO:0000256" key="10">
    <source>
        <dbReference type="ARBA" id="ARBA00022723"/>
    </source>
</evidence>
<dbReference type="InterPro" id="IPR013083">
    <property type="entry name" value="Znf_RING/FYVE/PHD"/>
</dbReference>
<evidence type="ECO:0000256" key="8">
    <source>
        <dbReference type="ARBA" id="ARBA00022679"/>
    </source>
</evidence>
<dbReference type="EC" id="2.3.2.27" evidence="5"/>
<keyword evidence="16" id="KW-0472">Membrane</keyword>
<accession>A0AAD5TUI3</accession>
<organism evidence="22 23">
    <name type="scientific">Clydaea vesicula</name>
    <dbReference type="NCBI Taxonomy" id="447962"/>
    <lineage>
        <taxon>Eukaryota</taxon>
        <taxon>Fungi</taxon>
        <taxon>Fungi incertae sedis</taxon>
        <taxon>Chytridiomycota</taxon>
        <taxon>Chytridiomycota incertae sedis</taxon>
        <taxon>Chytridiomycetes</taxon>
        <taxon>Lobulomycetales</taxon>
        <taxon>Lobulomycetaceae</taxon>
        <taxon>Clydaea</taxon>
    </lineage>
</organism>
<dbReference type="Pfam" id="PF01105">
    <property type="entry name" value="EMP24_GP25L"/>
    <property type="match status" value="1"/>
</dbReference>
<keyword evidence="11 19" id="KW-0863">Zinc-finger</keyword>
<evidence type="ECO:0000256" key="17">
    <source>
        <dbReference type="ARBA" id="ARBA00023140"/>
    </source>
</evidence>
<evidence type="ECO:0000256" key="19">
    <source>
        <dbReference type="PROSITE-ProRule" id="PRU00175"/>
    </source>
</evidence>
<keyword evidence="23" id="KW-1185">Reference proteome</keyword>
<dbReference type="PANTHER" id="PTHR23350:SF0">
    <property type="entry name" value="PEROXISOME BIOGENESIS FACTOR 10"/>
    <property type="match status" value="1"/>
</dbReference>
<evidence type="ECO:0000256" key="9">
    <source>
        <dbReference type="ARBA" id="ARBA00022692"/>
    </source>
</evidence>
<keyword evidence="9" id="KW-0812">Transmembrane</keyword>
<evidence type="ECO:0000256" key="3">
    <source>
        <dbReference type="ARBA" id="ARBA00004906"/>
    </source>
</evidence>
<dbReference type="AlphaFoldDB" id="A0AAD5TUI3"/>
<evidence type="ECO:0000256" key="6">
    <source>
        <dbReference type="ARBA" id="ARBA00022448"/>
    </source>
</evidence>
<reference evidence="22" key="1">
    <citation type="submission" date="2020-05" db="EMBL/GenBank/DDBJ databases">
        <title>Phylogenomic resolution of chytrid fungi.</title>
        <authorList>
            <person name="Stajich J.E."/>
            <person name="Amses K."/>
            <person name="Simmons R."/>
            <person name="Seto K."/>
            <person name="Myers J."/>
            <person name="Bonds A."/>
            <person name="Quandt C.A."/>
            <person name="Barry K."/>
            <person name="Liu P."/>
            <person name="Grigoriev I."/>
            <person name="Longcore J.E."/>
            <person name="James T.Y."/>
        </authorList>
    </citation>
    <scope>NUCLEOTIDE SEQUENCE</scope>
    <source>
        <strain evidence="22">JEL0476</strain>
    </source>
</reference>
<protein>
    <recommendedName>
        <fullName evidence="5">RING-type E3 ubiquitin transferase</fullName>
        <ecNumber evidence="5">2.3.2.27</ecNumber>
    </recommendedName>
    <alternativeName>
        <fullName evidence="18">Peroxin-10</fullName>
    </alternativeName>
</protein>
<keyword evidence="13" id="KW-0862">Zinc</keyword>
<dbReference type="InterPro" id="IPR009038">
    <property type="entry name" value="GOLD_dom"/>
</dbReference>
<dbReference type="Pfam" id="PF04757">
    <property type="entry name" value="Pex2_Pex12"/>
    <property type="match status" value="1"/>
</dbReference>